<gene>
    <name evidence="1" type="ORF">C8J55DRAFT_558896</name>
</gene>
<dbReference type="AlphaFoldDB" id="A0A9W9AK48"/>
<accession>A0A9W9AK48</accession>
<dbReference type="Proteomes" id="UP001150238">
    <property type="component" value="Unassembled WGS sequence"/>
</dbReference>
<evidence type="ECO:0000313" key="2">
    <source>
        <dbReference type="Proteomes" id="UP001150238"/>
    </source>
</evidence>
<evidence type="ECO:0000313" key="1">
    <source>
        <dbReference type="EMBL" id="KAJ4484719.1"/>
    </source>
</evidence>
<comment type="caution">
    <text evidence="1">The sequence shown here is derived from an EMBL/GenBank/DDBJ whole genome shotgun (WGS) entry which is preliminary data.</text>
</comment>
<sequence length="218" mass="24745">MVSTDFNRWSANRFCPPKQELARMNLPCLRINSHFLLFALVLVSAVLAAAVPGLRPVQQRNSLTPTSYIPKVTLASVQFLRTETGIKPNNDLHIEAAIKKFLRKVIKSQFELGDLKEDNFKFYGSPSKPDIEGRYHFTVILSLKPPTPDWTGKGAVRFTNKLLQKMRIWGTLNDTRGDRVAEISDNVFNNPLFMQGRPMDVNSYTRAKLEGGENRTIH</sequence>
<proteinExistence type="predicted"/>
<reference evidence="1" key="1">
    <citation type="submission" date="2022-08" db="EMBL/GenBank/DDBJ databases">
        <authorList>
            <consortium name="DOE Joint Genome Institute"/>
            <person name="Min B."/>
            <person name="Riley R."/>
            <person name="Sierra-Patev S."/>
            <person name="Naranjo-Ortiz M."/>
            <person name="Looney B."/>
            <person name="Konkel Z."/>
            <person name="Slot J.C."/>
            <person name="Sakamoto Y."/>
            <person name="Steenwyk J.L."/>
            <person name="Rokas A."/>
            <person name="Carro J."/>
            <person name="Camarero S."/>
            <person name="Ferreira P."/>
            <person name="Molpeceres G."/>
            <person name="Ruiz-Duenas F.J."/>
            <person name="Serrano A."/>
            <person name="Henrissat B."/>
            <person name="Drula E."/>
            <person name="Hughes K.W."/>
            <person name="Mata J.L."/>
            <person name="Ishikawa N.K."/>
            <person name="Vargas-Isla R."/>
            <person name="Ushijima S."/>
            <person name="Smith C.A."/>
            <person name="Ahrendt S."/>
            <person name="Andreopoulos W."/>
            <person name="He G."/>
            <person name="Labutti K."/>
            <person name="Lipzen A."/>
            <person name="Ng V."/>
            <person name="Sandor L."/>
            <person name="Barry K."/>
            <person name="Martinez A.T."/>
            <person name="Xiao Y."/>
            <person name="Gibbons J.G."/>
            <person name="Terashima K."/>
            <person name="Hibbett D.S."/>
            <person name="Grigoriev I.V."/>
        </authorList>
    </citation>
    <scope>NUCLEOTIDE SEQUENCE</scope>
    <source>
        <strain evidence="1">Sp2 HRB7682 ss15</strain>
    </source>
</reference>
<protein>
    <submittedName>
        <fullName evidence="1">Uncharacterized protein</fullName>
    </submittedName>
</protein>
<organism evidence="1 2">
    <name type="scientific">Lentinula lateritia</name>
    <dbReference type="NCBI Taxonomy" id="40482"/>
    <lineage>
        <taxon>Eukaryota</taxon>
        <taxon>Fungi</taxon>
        <taxon>Dikarya</taxon>
        <taxon>Basidiomycota</taxon>
        <taxon>Agaricomycotina</taxon>
        <taxon>Agaricomycetes</taxon>
        <taxon>Agaricomycetidae</taxon>
        <taxon>Agaricales</taxon>
        <taxon>Marasmiineae</taxon>
        <taxon>Omphalotaceae</taxon>
        <taxon>Lentinula</taxon>
    </lineage>
</organism>
<reference evidence="1" key="2">
    <citation type="journal article" date="2023" name="Proc. Natl. Acad. Sci. U.S.A.">
        <title>A global phylogenomic analysis of the shiitake genus Lentinula.</title>
        <authorList>
            <person name="Sierra-Patev S."/>
            <person name="Min B."/>
            <person name="Naranjo-Ortiz M."/>
            <person name="Looney B."/>
            <person name="Konkel Z."/>
            <person name="Slot J.C."/>
            <person name="Sakamoto Y."/>
            <person name="Steenwyk J.L."/>
            <person name="Rokas A."/>
            <person name="Carro J."/>
            <person name="Camarero S."/>
            <person name="Ferreira P."/>
            <person name="Molpeceres G."/>
            <person name="Ruiz-Duenas F.J."/>
            <person name="Serrano A."/>
            <person name="Henrissat B."/>
            <person name="Drula E."/>
            <person name="Hughes K.W."/>
            <person name="Mata J.L."/>
            <person name="Ishikawa N.K."/>
            <person name="Vargas-Isla R."/>
            <person name="Ushijima S."/>
            <person name="Smith C.A."/>
            <person name="Donoghue J."/>
            <person name="Ahrendt S."/>
            <person name="Andreopoulos W."/>
            <person name="He G."/>
            <person name="LaButti K."/>
            <person name="Lipzen A."/>
            <person name="Ng V."/>
            <person name="Riley R."/>
            <person name="Sandor L."/>
            <person name="Barry K."/>
            <person name="Martinez A.T."/>
            <person name="Xiao Y."/>
            <person name="Gibbons J.G."/>
            <person name="Terashima K."/>
            <person name="Grigoriev I.V."/>
            <person name="Hibbett D."/>
        </authorList>
    </citation>
    <scope>NUCLEOTIDE SEQUENCE</scope>
    <source>
        <strain evidence="1">Sp2 HRB7682 ss15</strain>
    </source>
</reference>
<name>A0A9W9AK48_9AGAR</name>
<dbReference type="EMBL" id="JANVFS010000011">
    <property type="protein sequence ID" value="KAJ4484719.1"/>
    <property type="molecule type" value="Genomic_DNA"/>
</dbReference>